<keyword evidence="2" id="KW-1133">Transmembrane helix</keyword>
<sequence>MTEHAPQRPDAADPRTTPPKAGAPEAGPTRPEVRGRAVGTMVMAFFALAWTAWGLSTGVPATIQNTGRILSALCFLCLLGWAVLAFRRSASLRPGSVDYQSKRVGRTFGIVVGAEFLGLFVVSAVLGRTGHPEVIAPVVCLGVGIHFFPLRRLFAVPLYDATGLAMCVIAIATVIVAPLSGNPALWTLLPGVGAAITLYATGALLLRPSYLRGPAGPTR</sequence>
<keyword evidence="2" id="KW-0812">Transmembrane</keyword>
<feature type="compositionally biased region" description="Basic and acidic residues" evidence="1">
    <location>
        <begin position="1"/>
        <end position="13"/>
    </location>
</feature>
<feature type="transmembrane region" description="Helical" evidence="2">
    <location>
        <begin position="67"/>
        <end position="86"/>
    </location>
</feature>
<proteinExistence type="predicted"/>
<feature type="transmembrane region" description="Helical" evidence="2">
    <location>
        <begin position="37"/>
        <end position="55"/>
    </location>
</feature>
<evidence type="ECO:0000313" key="4">
    <source>
        <dbReference type="Proteomes" id="UP000579605"/>
    </source>
</evidence>
<feature type="transmembrane region" description="Helical" evidence="2">
    <location>
        <begin position="134"/>
        <end position="151"/>
    </location>
</feature>
<name>A0A852Z3E6_9ACTN</name>
<dbReference type="EMBL" id="JACBZH010000001">
    <property type="protein sequence ID" value="NYH87907.1"/>
    <property type="molecule type" value="Genomic_DNA"/>
</dbReference>
<dbReference type="RefSeq" id="WP_179785899.1">
    <property type="nucleotide sequence ID" value="NZ_BAAARR010000015.1"/>
</dbReference>
<evidence type="ECO:0000313" key="3">
    <source>
        <dbReference type="EMBL" id="NYH87907.1"/>
    </source>
</evidence>
<dbReference type="AlphaFoldDB" id="A0A852Z3E6"/>
<reference evidence="3 4" key="1">
    <citation type="submission" date="2020-07" db="EMBL/GenBank/DDBJ databases">
        <title>Sequencing the genomes of 1000 actinobacteria strains.</title>
        <authorList>
            <person name="Klenk H.-P."/>
        </authorList>
    </citation>
    <scope>NUCLEOTIDE SEQUENCE [LARGE SCALE GENOMIC DNA]</scope>
    <source>
        <strain evidence="3 4">DSM 18448</strain>
    </source>
</reference>
<comment type="caution">
    <text evidence="3">The sequence shown here is derived from an EMBL/GenBank/DDBJ whole genome shotgun (WGS) entry which is preliminary data.</text>
</comment>
<feature type="region of interest" description="Disordered" evidence="1">
    <location>
        <begin position="1"/>
        <end position="32"/>
    </location>
</feature>
<feature type="transmembrane region" description="Helical" evidence="2">
    <location>
        <begin position="107"/>
        <end position="128"/>
    </location>
</feature>
<feature type="transmembrane region" description="Helical" evidence="2">
    <location>
        <begin position="158"/>
        <end position="179"/>
    </location>
</feature>
<gene>
    <name evidence="3" type="ORF">F4554_000545</name>
</gene>
<organism evidence="3 4">
    <name type="scientific">Actinopolymorpha rutila</name>
    <dbReference type="NCBI Taxonomy" id="446787"/>
    <lineage>
        <taxon>Bacteria</taxon>
        <taxon>Bacillati</taxon>
        <taxon>Actinomycetota</taxon>
        <taxon>Actinomycetes</taxon>
        <taxon>Propionibacteriales</taxon>
        <taxon>Actinopolymorphaceae</taxon>
        <taxon>Actinopolymorpha</taxon>
    </lineage>
</organism>
<keyword evidence="4" id="KW-1185">Reference proteome</keyword>
<feature type="transmembrane region" description="Helical" evidence="2">
    <location>
        <begin position="185"/>
        <end position="206"/>
    </location>
</feature>
<protein>
    <submittedName>
        <fullName evidence="3">Uncharacterized protein</fullName>
    </submittedName>
</protein>
<evidence type="ECO:0000256" key="2">
    <source>
        <dbReference type="SAM" id="Phobius"/>
    </source>
</evidence>
<accession>A0A852Z3E6</accession>
<evidence type="ECO:0000256" key="1">
    <source>
        <dbReference type="SAM" id="MobiDB-lite"/>
    </source>
</evidence>
<keyword evidence="2" id="KW-0472">Membrane</keyword>
<dbReference type="Proteomes" id="UP000579605">
    <property type="component" value="Unassembled WGS sequence"/>
</dbReference>